<feature type="region of interest" description="Disordered" evidence="1">
    <location>
        <begin position="49"/>
        <end position="73"/>
    </location>
</feature>
<protein>
    <submittedName>
        <fullName evidence="2">Uncharacterized protein</fullName>
    </submittedName>
</protein>
<name>A0AAV2M1E5_KNICA</name>
<gene>
    <name evidence="2" type="ORF">KC01_LOCUS34203</name>
</gene>
<evidence type="ECO:0000256" key="1">
    <source>
        <dbReference type="SAM" id="MobiDB-lite"/>
    </source>
</evidence>
<dbReference type="Proteomes" id="UP001497482">
    <property type="component" value="Chromosome 5"/>
</dbReference>
<evidence type="ECO:0000313" key="3">
    <source>
        <dbReference type="Proteomes" id="UP001497482"/>
    </source>
</evidence>
<accession>A0AAV2M1E5</accession>
<evidence type="ECO:0000313" key="2">
    <source>
        <dbReference type="EMBL" id="CAL1607134.1"/>
    </source>
</evidence>
<keyword evidence="3" id="KW-1185">Reference proteome</keyword>
<reference evidence="2 3" key="1">
    <citation type="submission" date="2024-04" db="EMBL/GenBank/DDBJ databases">
        <authorList>
            <person name="Waldvogel A.-M."/>
            <person name="Schoenle A."/>
        </authorList>
    </citation>
    <scope>NUCLEOTIDE SEQUENCE [LARGE SCALE GENOMIC DNA]</scope>
</reference>
<organism evidence="2 3">
    <name type="scientific">Knipowitschia caucasica</name>
    <name type="common">Caucasian dwarf goby</name>
    <name type="synonym">Pomatoschistus caucasicus</name>
    <dbReference type="NCBI Taxonomy" id="637954"/>
    <lineage>
        <taxon>Eukaryota</taxon>
        <taxon>Metazoa</taxon>
        <taxon>Chordata</taxon>
        <taxon>Craniata</taxon>
        <taxon>Vertebrata</taxon>
        <taxon>Euteleostomi</taxon>
        <taxon>Actinopterygii</taxon>
        <taxon>Neopterygii</taxon>
        <taxon>Teleostei</taxon>
        <taxon>Neoteleostei</taxon>
        <taxon>Acanthomorphata</taxon>
        <taxon>Gobiaria</taxon>
        <taxon>Gobiiformes</taxon>
        <taxon>Gobioidei</taxon>
        <taxon>Gobiidae</taxon>
        <taxon>Gobiinae</taxon>
        <taxon>Knipowitschia</taxon>
    </lineage>
</organism>
<sequence length="116" mass="13114">MLPPLRSPYALYVAQTWICAQENNNKRNLHSESQSCQSPELRVPRRTVTVPGASHPHSGRGTRLTPGPVEHVSGRSRREYRVFVLRSALEEDGTWTCVRPSRAPRLRPLCALQTQT</sequence>
<dbReference type="AlphaFoldDB" id="A0AAV2M1E5"/>
<proteinExistence type="predicted"/>
<dbReference type="EMBL" id="OZ035827">
    <property type="protein sequence ID" value="CAL1607134.1"/>
    <property type="molecule type" value="Genomic_DNA"/>
</dbReference>